<dbReference type="AlphaFoldDB" id="A0A285VX42"/>
<evidence type="ECO:0000313" key="1">
    <source>
        <dbReference type="EMBL" id="SOC58457.1"/>
    </source>
</evidence>
<reference evidence="2" key="1">
    <citation type="submission" date="2017-08" db="EMBL/GenBank/DDBJ databases">
        <authorList>
            <person name="Varghese N."/>
            <person name="Submissions S."/>
        </authorList>
    </citation>
    <scope>NUCLEOTIDE SEQUENCE [LARGE SCALE GENOMIC DNA]</scope>
    <source>
        <strain evidence="2">USBA17B2</strain>
    </source>
</reference>
<organism evidence="1 2">
    <name type="scientific">Ornithinimicrobium cerasi</name>
    <dbReference type="NCBI Taxonomy" id="2248773"/>
    <lineage>
        <taxon>Bacteria</taxon>
        <taxon>Bacillati</taxon>
        <taxon>Actinomycetota</taxon>
        <taxon>Actinomycetes</taxon>
        <taxon>Micrococcales</taxon>
        <taxon>Ornithinimicrobiaceae</taxon>
        <taxon>Ornithinimicrobium</taxon>
    </lineage>
</organism>
<accession>A0A285VX42</accession>
<sequence length="182" mass="19748">MMFTDGGSRFIIDEVTGDVPEGFEGKHIRDVYVYLGENGGEGHLAWLSVVAPTVTKIGPWDPAAASMPGPSDLQPEAPPFDIRAELEKREIPVREWGQIDVDGATAPLVTVEGFLDLCGTPASCRYNTAGRRFYLLIPYANGTLVVEGAVRSEAMEGEQLTPDVMDVVVQELQAWADSIELP</sequence>
<evidence type="ECO:0000313" key="2">
    <source>
        <dbReference type="Proteomes" id="UP000219688"/>
    </source>
</evidence>
<dbReference type="EMBL" id="OBQK01000044">
    <property type="protein sequence ID" value="SOC58457.1"/>
    <property type="molecule type" value="Genomic_DNA"/>
</dbReference>
<proteinExistence type="predicted"/>
<name>A0A285VX42_9MICO</name>
<keyword evidence="2" id="KW-1185">Reference proteome</keyword>
<dbReference type="Proteomes" id="UP000219688">
    <property type="component" value="Unassembled WGS sequence"/>
</dbReference>
<gene>
    <name evidence="1" type="ORF">SAMN05421879_1441</name>
</gene>
<protein>
    <submittedName>
        <fullName evidence="1">Uncharacterized protein</fullName>
    </submittedName>
</protein>
<dbReference type="RefSeq" id="WP_097189502.1">
    <property type="nucleotide sequence ID" value="NZ_OBQK01000044.1"/>
</dbReference>